<comment type="pathway">
    <text evidence="2 6">Cofactor biosynthesis; molybdopterin biosynthesis.</text>
</comment>
<sequence length="180" mass="19456">MRINRLTQENELDINNQEQNKGKLTHFNEAGEAHMVDVHAKDDTYRVAKACGTIKVNDAVYRAVSTGTAKKGDVLAVARIAGIMGAKNNSMLIPLCHAIAMTKCDVEFELDEKNSSITAICTTACVGKTGVEMEAMTGVSVALLTIYDMCKALDRGMEIGQIHLLEKSGGKSGHYITVHT</sequence>
<evidence type="ECO:0000313" key="8">
    <source>
        <dbReference type="EMBL" id="RHI20039.1"/>
    </source>
</evidence>
<dbReference type="SUPFAM" id="SSF55040">
    <property type="entry name" value="Molybdenum cofactor biosynthesis protein C, MoaC"/>
    <property type="match status" value="1"/>
</dbReference>
<comment type="caution">
    <text evidence="8">The sequence shown here is derived from an EMBL/GenBank/DDBJ whole genome shotgun (WGS) entry which is preliminary data.</text>
</comment>
<dbReference type="InterPro" id="IPR036522">
    <property type="entry name" value="MoaC_sf"/>
</dbReference>
<organism evidence="8 9">
    <name type="scientific">Agathobacter rectalis</name>
    <dbReference type="NCBI Taxonomy" id="39491"/>
    <lineage>
        <taxon>Bacteria</taxon>
        <taxon>Bacillati</taxon>
        <taxon>Bacillota</taxon>
        <taxon>Clostridia</taxon>
        <taxon>Lachnospirales</taxon>
        <taxon>Lachnospiraceae</taxon>
        <taxon>Agathobacter</taxon>
    </lineage>
</organism>
<dbReference type="AlphaFoldDB" id="A0A414ZJU3"/>
<comment type="subunit">
    <text evidence="6">Homohexamer; trimer of dimers.</text>
</comment>
<dbReference type="UniPathway" id="UPA00344"/>
<dbReference type="NCBIfam" id="NF006870">
    <property type="entry name" value="PRK09364.1"/>
    <property type="match status" value="1"/>
</dbReference>
<dbReference type="PANTHER" id="PTHR22960">
    <property type="entry name" value="MOLYBDOPTERIN COFACTOR SYNTHESIS PROTEIN A"/>
    <property type="match status" value="1"/>
</dbReference>
<evidence type="ECO:0000256" key="5">
    <source>
        <dbReference type="ARBA" id="ARBA00023239"/>
    </source>
</evidence>
<evidence type="ECO:0000313" key="9">
    <source>
        <dbReference type="Proteomes" id="UP000285865"/>
    </source>
</evidence>
<dbReference type="Pfam" id="PF01967">
    <property type="entry name" value="MoaC"/>
    <property type="match status" value="1"/>
</dbReference>
<comment type="similarity">
    <text evidence="6">Belongs to the MoaC family.</text>
</comment>
<feature type="active site" evidence="6">
    <location>
        <position position="148"/>
    </location>
</feature>
<protein>
    <recommendedName>
        <fullName evidence="3 6">Cyclic pyranopterin monophosphate synthase</fullName>
        <ecNumber evidence="3 6">4.6.1.17</ecNumber>
    </recommendedName>
    <alternativeName>
        <fullName evidence="6">Molybdenum cofactor biosynthesis protein C</fullName>
    </alternativeName>
</protein>
<keyword evidence="5 6" id="KW-0456">Lyase</keyword>
<dbReference type="Gene3D" id="3.30.70.640">
    <property type="entry name" value="Molybdopterin cofactor biosynthesis C (MoaC) domain"/>
    <property type="match status" value="1"/>
</dbReference>
<dbReference type="InterPro" id="IPR002820">
    <property type="entry name" value="Mopterin_CF_biosynth-C_dom"/>
</dbReference>
<reference evidence="8 9" key="1">
    <citation type="submission" date="2018-08" db="EMBL/GenBank/DDBJ databases">
        <title>A genome reference for cultivated species of the human gut microbiota.</title>
        <authorList>
            <person name="Zou Y."/>
            <person name="Xue W."/>
            <person name="Luo G."/>
        </authorList>
    </citation>
    <scope>NUCLEOTIDE SEQUENCE [LARGE SCALE GENOMIC DNA]</scope>
    <source>
        <strain evidence="8 9">AM16-11</strain>
    </source>
</reference>
<proteinExistence type="inferred from homology"/>
<dbReference type="GO" id="GO:0061799">
    <property type="term" value="F:cyclic pyranopterin monophosphate synthase activity"/>
    <property type="evidence" value="ECO:0007669"/>
    <property type="project" value="UniProtKB-UniRule"/>
</dbReference>
<evidence type="ECO:0000256" key="3">
    <source>
        <dbReference type="ARBA" id="ARBA00012575"/>
    </source>
</evidence>
<dbReference type="InterPro" id="IPR023045">
    <property type="entry name" value="MoaC"/>
</dbReference>
<dbReference type="NCBIfam" id="TIGR00581">
    <property type="entry name" value="moaC"/>
    <property type="match status" value="1"/>
</dbReference>
<evidence type="ECO:0000256" key="4">
    <source>
        <dbReference type="ARBA" id="ARBA00023150"/>
    </source>
</evidence>
<gene>
    <name evidence="6 8" type="primary">moaC</name>
    <name evidence="8" type="ORF">DW172_11710</name>
</gene>
<dbReference type="GO" id="GO:0006777">
    <property type="term" value="P:Mo-molybdopterin cofactor biosynthetic process"/>
    <property type="evidence" value="ECO:0007669"/>
    <property type="project" value="UniProtKB-UniRule"/>
</dbReference>
<comment type="catalytic activity">
    <reaction evidence="1 6">
        <text>(8S)-3',8-cyclo-7,8-dihydroguanosine 5'-triphosphate = cyclic pyranopterin phosphate + diphosphate</text>
        <dbReference type="Rhea" id="RHEA:49580"/>
        <dbReference type="ChEBI" id="CHEBI:33019"/>
        <dbReference type="ChEBI" id="CHEBI:59648"/>
        <dbReference type="ChEBI" id="CHEBI:131766"/>
        <dbReference type="EC" id="4.6.1.17"/>
    </reaction>
</comment>
<feature type="binding site" evidence="6">
    <location>
        <begin position="95"/>
        <end position="97"/>
    </location>
    <ligand>
        <name>substrate</name>
    </ligand>
</feature>
<feature type="binding site" evidence="6">
    <location>
        <begin position="133"/>
        <end position="134"/>
    </location>
    <ligand>
        <name>substrate</name>
    </ligand>
</feature>
<accession>A0A414ZJU3</accession>
<dbReference type="EC" id="4.6.1.17" evidence="3 6"/>
<dbReference type="InterPro" id="IPR047594">
    <property type="entry name" value="MoaC_bact/euk"/>
</dbReference>
<feature type="domain" description="Molybdopterin cofactor biosynthesis C (MoaC)" evidence="7">
    <location>
        <begin position="35"/>
        <end position="170"/>
    </location>
</feature>
<evidence type="ECO:0000256" key="6">
    <source>
        <dbReference type="HAMAP-Rule" id="MF_01224"/>
    </source>
</evidence>
<comment type="function">
    <text evidence="6">Catalyzes the conversion of (8S)-3',8-cyclo-7,8-dihydroguanosine 5'-triphosphate to cyclic pyranopterin monophosphate (cPMP).</text>
</comment>
<evidence type="ECO:0000256" key="2">
    <source>
        <dbReference type="ARBA" id="ARBA00005046"/>
    </source>
</evidence>
<dbReference type="HAMAP" id="MF_01224_B">
    <property type="entry name" value="MoaC_B"/>
    <property type="match status" value="1"/>
</dbReference>
<dbReference type="EMBL" id="QRKN01000010">
    <property type="protein sequence ID" value="RHI20039.1"/>
    <property type="molecule type" value="Genomic_DNA"/>
</dbReference>
<evidence type="ECO:0000259" key="7">
    <source>
        <dbReference type="Pfam" id="PF01967"/>
    </source>
</evidence>
<dbReference type="CDD" id="cd01420">
    <property type="entry name" value="MoaC_PE"/>
    <property type="match status" value="1"/>
</dbReference>
<evidence type="ECO:0000256" key="1">
    <source>
        <dbReference type="ARBA" id="ARBA00001637"/>
    </source>
</evidence>
<dbReference type="InterPro" id="IPR050105">
    <property type="entry name" value="MoCo_biosynth_MoaA/MoaC"/>
</dbReference>
<keyword evidence="4 6" id="KW-0501">Molybdenum cofactor biosynthesis</keyword>
<dbReference type="Proteomes" id="UP000285865">
    <property type="component" value="Unassembled WGS sequence"/>
</dbReference>
<name>A0A414ZJU3_9FIRM</name>